<evidence type="ECO:0000313" key="1">
    <source>
        <dbReference type="EMBL" id="STC89492.1"/>
    </source>
</evidence>
<dbReference type="RefSeq" id="WP_024525059.1">
    <property type="nucleotide sequence ID" value="NZ_CP065626.1"/>
</dbReference>
<proteinExistence type="predicted"/>
<reference evidence="1 2" key="1">
    <citation type="submission" date="2018-06" db="EMBL/GenBank/DDBJ databases">
        <authorList>
            <consortium name="Pathogen Informatics"/>
            <person name="Doyle S."/>
        </authorList>
    </citation>
    <scope>NUCLEOTIDE SEQUENCE [LARGE SCALE GENOMIC DNA]</scope>
    <source>
        <strain evidence="1 2">NCTC12121</strain>
    </source>
</reference>
<dbReference type="AlphaFoldDB" id="A0A376DHD5"/>
<evidence type="ECO:0000313" key="2">
    <source>
        <dbReference type="Proteomes" id="UP000255248"/>
    </source>
</evidence>
<organism evidence="1 2">
    <name type="scientific">Edwardsiella hoshinae</name>
    <dbReference type="NCBI Taxonomy" id="93378"/>
    <lineage>
        <taxon>Bacteria</taxon>
        <taxon>Pseudomonadati</taxon>
        <taxon>Pseudomonadota</taxon>
        <taxon>Gammaproteobacteria</taxon>
        <taxon>Enterobacterales</taxon>
        <taxon>Hafniaceae</taxon>
        <taxon>Edwardsiella</taxon>
    </lineage>
</organism>
<accession>A0A376DHD5</accession>
<gene>
    <name evidence="1" type="ORF">NCTC12121_02216</name>
</gene>
<protein>
    <submittedName>
        <fullName evidence="1">Uncharacterized protein</fullName>
    </submittedName>
</protein>
<name>A0A376DHD5_9GAMM</name>
<dbReference type="EMBL" id="UFXZ01000001">
    <property type="protein sequence ID" value="STC89492.1"/>
    <property type="molecule type" value="Genomic_DNA"/>
</dbReference>
<sequence length="87" mass="10131">MTELSLTEAIVHAEMLANCLTGSCAHQHQQLAMWLRELKERRTVEVTQQPVAFMNRFSGMVFNKHQQPNAIAEPEIYIPLYIKDRYL</sequence>
<dbReference type="Proteomes" id="UP000255248">
    <property type="component" value="Unassembled WGS sequence"/>
</dbReference>